<evidence type="ECO:0000313" key="3">
    <source>
        <dbReference type="Proteomes" id="UP000019460"/>
    </source>
</evidence>
<dbReference type="AlphaFoldDB" id="W9VV22"/>
<dbReference type="EMBL" id="AONC01000045">
    <property type="protein sequence ID" value="EXJ14245.1"/>
    <property type="molecule type" value="Genomic_DNA"/>
</dbReference>
<dbReference type="eggNOG" id="COG2206">
    <property type="taxonomic scope" value="Bacteria"/>
</dbReference>
<proteinExistence type="predicted"/>
<feature type="domain" description="HD-GYP" evidence="1">
    <location>
        <begin position="140"/>
        <end position="335"/>
    </location>
</feature>
<dbReference type="Pfam" id="PF13487">
    <property type="entry name" value="HD_5"/>
    <property type="match status" value="1"/>
</dbReference>
<sequence length="406" mass="45653">MIKKIAVEQLQLGMYVHDLNCGWLDHGFIRNRFSLKSEGTLERIRQLGIRELYIDTEFGLDVEEALTETEVTEALEEDLAEVAQDGGAEEREIPLGVERTQAKRIHGEAAHIVAGLMNEAKLGKLLDLEQARATVGEMTASIHRNQDAMLALSRIRRVGRYHYEHSVNLAILMICLARSLGLERQVVEEVGLGGLLHDIGKVMIPARILNKPGRLTDQEFTLMRSHVDQGRRILSRIEGISPIAMAITAEHHERIDGSGYPERKPGASISRFGKMAAIVDVYDAMSAERVYHKGVEPHQALRKLLEWRHHLDPELVQQFIRCVGIYPIGTLVRLRSGRLGVVIESGREDLFKPVIRVVMDANRRQFLSVSDLDLSRLSNASEERILGAELPKTWGIDPQELLMLPS</sequence>
<accession>W9VV22</accession>
<dbReference type="PANTHER" id="PTHR43155">
    <property type="entry name" value="CYCLIC DI-GMP PHOSPHODIESTERASE PA4108-RELATED"/>
    <property type="match status" value="1"/>
</dbReference>
<dbReference type="PANTHER" id="PTHR43155:SF2">
    <property type="entry name" value="CYCLIC DI-GMP PHOSPHODIESTERASE PA4108"/>
    <property type="match status" value="1"/>
</dbReference>
<dbReference type="PATRIC" id="fig|1249627.3.peg.3082"/>
<reference evidence="2 3" key="1">
    <citation type="submission" date="2012-11" db="EMBL/GenBank/DDBJ databases">
        <title>Genome assembly of Thiorhodococcus sp. AK35.</title>
        <authorList>
            <person name="Nupur N."/>
            <person name="Khatri I."/>
            <person name="Subramanian S."/>
            <person name="Pinnaka A."/>
        </authorList>
    </citation>
    <scope>NUCLEOTIDE SEQUENCE [LARGE SCALE GENOMIC DNA]</scope>
    <source>
        <strain evidence="2 3">AK35</strain>
    </source>
</reference>
<dbReference type="CDD" id="cd00077">
    <property type="entry name" value="HDc"/>
    <property type="match status" value="1"/>
</dbReference>
<dbReference type="GO" id="GO:0008081">
    <property type="term" value="F:phosphoric diester hydrolase activity"/>
    <property type="evidence" value="ECO:0007669"/>
    <property type="project" value="UniProtKB-ARBA"/>
</dbReference>
<protein>
    <recommendedName>
        <fullName evidence="1">HD-GYP domain-containing protein</fullName>
    </recommendedName>
</protein>
<name>W9VV22_9GAMM</name>
<dbReference type="Pfam" id="PF11871">
    <property type="entry name" value="DUF3391"/>
    <property type="match status" value="1"/>
</dbReference>
<dbReference type="Gene3D" id="1.10.3210.10">
    <property type="entry name" value="Hypothetical protein af1432"/>
    <property type="match status" value="1"/>
</dbReference>
<gene>
    <name evidence="2" type="ORF">D779_2916</name>
</gene>
<dbReference type="SUPFAM" id="SSF109604">
    <property type="entry name" value="HD-domain/PDEase-like"/>
    <property type="match status" value="1"/>
</dbReference>
<organism evidence="2 3">
    <name type="scientific">Imhoffiella purpurea</name>
    <dbReference type="NCBI Taxonomy" id="1249627"/>
    <lineage>
        <taxon>Bacteria</taxon>
        <taxon>Pseudomonadati</taxon>
        <taxon>Pseudomonadota</taxon>
        <taxon>Gammaproteobacteria</taxon>
        <taxon>Chromatiales</taxon>
        <taxon>Chromatiaceae</taxon>
        <taxon>Imhoffiella</taxon>
    </lineage>
</organism>
<dbReference type="InterPro" id="IPR006675">
    <property type="entry name" value="HDIG_dom"/>
</dbReference>
<dbReference type="InterPro" id="IPR037522">
    <property type="entry name" value="HD_GYP_dom"/>
</dbReference>
<dbReference type="RefSeq" id="WP_043755552.1">
    <property type="nucleotide sequence ID" value="NZ_AONC01000045.1"/>
</dbReference>
<dbReference type="SMART" id="SM00471">
    <property type="entry name" value="HDc"/>
    <property type="match status" value="1"/>
</dbReference>
<dbReference type="OrthoDB" id="9802066at2"/>
<dbReference type="PROSITE" id="PS51832">
    <property type="entry name" value="HD_GYP"/>
    <property type="match status" value="1"/>
</dbReference>
<dbReference type="STRING" id="1249627.D779_2916"/>
<dbReference type="InterPro" id="IPR003607">
    <property type="entry name" value="HD/PDEase_dom"/>
</dbReference>
<evidence type="ECO:0000259" key="1">
    <source>
        <dbReference type="PROSITE" id="PS51832"/>
    </source>
</evidence>
<dbReference type="InterPro" id="IPR021812">
    <property type="entry name" value="DUF3391"/>
</dbReference>
<dbReference type="Proteomes" id="UP000019460">
    <property type="component" value="Unassembled WGS sequence"/>
</dbReference>
<keyword evidence="3" id="KW-1185">Reference proteome</keyword>
<dbReference type="NCBIfam" id="TIGR00277">
    <property type="entry name" value="HDIG"/>
    <property type="match status" value="1"/>
</dbReference>
<comment type="caution">
    <text evidence="2">The sequence shown here is derived from an EMBL/GenBank/DDBJ whole genome shotgun (WGS) entry which is preliminary data.</text>
</comment>
<evidence type="ECO:0000313" key="2">
    <source>
        <dbReference type="EMBL" id="EXJ14245.1"/>
    </source>
</evidence>